<dbReference type="GO" id="GO:0097550">
    <property type="term" value="C:transcription preinitiation complex"/>
    <property type="evidence" value="ECO:0007669"/>
    <property type="project" value="TreeGrafter"/>
</dbReference>
<dbReference type="CDD" id="cd20554">
    <property type="entry name" value="CYCLIN_TFIIIB90_rpt2"/>
    <property type="match status" value="1"/>
</dbReference>
<protein>
    <submittedName>
        <fullName evidence="12">Transcription factor TFIIIB subunit brf1</fullName>
    </submittedName>
</protein>
<sequence length="778" mass="87151">MSSFLKPNKTRNKPGFQIKPRGASTTGSRIHDVLHRMDRGNARSASPAPAASTAPASSRPKCPNARCPNPYAPISEGYCTGCGREIDASNIVAEVMFGETSSGAAMVQGSFVGADQGTSRVGSGLSRRIGGVMGEEKERKIREARNMMIGFQTQLRTITESTVDMGVQIFKLAINENWIQGRGMDKVVPVCLYTACRREPQCQVMLIDFADLVKINVFELGHVFKNLNDIYSFQSHDVKAVLPEDLMYRFAMKLDFGDLVNKVAEDAVRLCRRMGRDWMVMGRRPSGICGACLLIAARMWNFKRTVREVVYVVKVTTATVQQRLGEFTVTASSEMTIEEFLNQEFIESEHNPPAFYRNTAEWREKKEKEKEGAGRKRKRIEDIDDDEGGQPSANSTAMLPPPVPRPPPDLSKFPPVSQFLPKSFDEKEQKEYYAQFDPELLAAAAIPKATVDKDIAEGLTAEDPEGDTAVNELVHAYGEGVVEEEDEVVEQQASRRGKKKNQQDEPSLTFDDQWTADEKELEKQISEIINDPHTDEHRRAYATAAFNAKVTAAWARSNLPHREIKMDEIIGEDEFEDDPEVKYCLMSEEEAKRKQIIWINENQDWLRKEQEKSYRQQMEALGPPKRTRNRHKKPRIGEGQLTPASTPGEAAVEAMKKRGFSKRINYNAISDLFSDDRSNRGPGSTVASLLGDDSRPGSQRASRAASVASASTHKSAAPRPEPQQQQPEKAAAAAEPEAAEEEGQEEEDTAPVVYDDEEVEHPGYDEDEYYDQDEEEFY</sequence>
<dbReference type="GO" id="GO:0001006">
    <property type="term" value="F:RNA polymerase III type 3 promoter sequence-specific DNA binding"/>
    <property type="evidence" value="ECO:0007669"/>
    <property type="project" value="TreeGrafter"/>
</dbReference>
<dbReference type="GO" id="GO:0005634">
    <property type="term" value="C:nucleus"/>
    <property type="evidence" value="ECO:0007669"/>
    <property type="project" value="UniProtKB-SubCell"/>
</dbReference>
<name>A0AAN9U7K3_9PEZI</name>
<dbReference type="InterPro" id="IPR000812">
    <property type="entry name" value="TFIIB"/>
</dbReference>
<dbReference type="Proteomes" id="UP001320420">
    <property type="component" value="Unassembled WGS sequence"/>
</dbReference>
<gene>
    <name evidence="12" type="primary">BRF1</name>
    <name evidence="12" type="ORF">SLS62_011138</name>
</gene>
<evidence type="ECO:0000256" key="9">
    <source>
        <dbReference type="ARBA" id="ARBA00023242"/>
    </source>
</evidence>
<dbReference type="SUPFAM" id="SSF47954">
    <property type="entry name" value="Cyclin-like"/>
    <property type="match status" value="2"/>
</dbReference>
<dbReference type="GO" id="GO:0000995">
    <property type="term" value="F:RNA polymerase III general transcription initiation factor activity"/>
    <property type="evidence" value="ECO:0007669"/>
    <property type="project" value="TreeGrafter"/>
</dbReference>
<dbReference type="InterPro" id="IPR036915">
    <property type="entry name" value="Cyclin-like_sf"/>
</dbReference>
<evidence type="ECO:0000256" key="7">
    <source>
        <dbReference type="ARBA" id="ARBA00023159"/>
    </source>
</evidence>
<feature type="compositionally biased region" description="Acidic residues" evidence="10">
    <location>
        <begin position="737"/>
        <end position="778"/>
    </location>
</feature>
<feature type="compositionally biased region" description="Basic and acidic residues" evidence="10">
    <location>
        <begin position="360"/>
        <end position="374"/>
    </location>
</feature>
<feature type="domain" description="Cyclin-like" evidence="11">
    <location>
        <begin position="245"/>
        <end position="329"/>
    </location>
</feature>
<feature type="region of interest" description="Disordered" evidence="10">
    <location>
        <begin position="1"/>
        <end position="64"/>
    </location>
</feature>
<dbReference type="Gene3D" id="1.10.472.10">
    <property type="entry name" value="Cyclin-like"/>
    <property type="match status" value="2"/>
</dbReference>
<evidence type="ECO:0000256" key="3">
    <source>
        <dbReference type="ARBA" id="ARBA00022723"/>
    </source>
</evidence>
<dbReference type="GO" id="GO:0000126">
    <property type="term" value="C:transcription factor TFIIIB complex"/>
    <property type="evidence" value="ECO:0007669"/>
    <property type="project" value="TreeGrafter"/>
</dbReference>
<keyword evidence="3" id="KW-0479">Metal-binding</keyword>
<feature type="compositionally biased region" description="Basic and acidic residues" evidence="10">
    <location>
        <begin position="29"/>
        <end position="41"/>
    </location>
</feature>
<dbReference type="InterPro" id="IPR013763">
    <property type="entry name" value="Cyclin-like_dom"/>
</dbReference>
<keyword evidence="5" id="KW-0862">Zinc</keyword>
<accession>A0AAN9U7K3</accession>
<dbReference type="PANTHER" id="PTHR11618:SF4">
    <property type="entry name" value="TRANSCRIPTION FACTOR IIIB 90 KDA SUBUNIT"/>
    <property type="match status" value="1"/>
</dbReference>
<dbReference type="InterPro" id="IPR013150">
    <property type="entry name" value="TFIIB_cyclin"/>
</dbReference>
<evidence type="ECO:0000256" key="8">
    <source>
        <dbReference type="ARBA" id="ARBA00023163"/>
    </source>
</evidence>
<feature type="compositionally biased region" description="Basic residues" evidence="10">
    <location>
        <begin position="625"/>
        <end position="634"/>
    </location>
</feature>
<dbReference type="GO" id="GO:0017025">
    <property type="term" value="F:TBP-class protein binding"/>
    <property type="evidence" value="ECO:0007669"/>
    <property type="project" value="InterPro"/>
</dbReference>
<keyword evidence="7" id="KW-0010">Activator</keyword>
<feature type="compositionally biased region" description="Low complexity" evidence="10">
    <location>
        <begin position="42"/>
        <end position="60"/>
    </location>
</feature>
<feature type="compositionally biased region" description="Low complexity" evidence="10">
    <location>
        <begin position="698"/>
        <end position="711"/>
    </location>
</feature>
<dbReference type="Pfam" id="PF07741">
    <property type="entry name" value="BRF1"/>
    <property type="match status" value="1"/>
</dbReference>
<evidence type="ECO:0000256" key="10">
    <source>
        <dbReference type="SAM" id="MobiDB-lite"/>
    </source>
</evidence>
<organism evidence="12 13">
    <name type="scientific">Diatrype stigma</name>
    <dbReference type="NCBI Taxonomy" id="117547"/>
    <lineage>
        <taxon>Eukaryota</taxon>
        <taxon>Fungi</taxon>
        <taxon>Dikarya</taxon>
        <taxon>Ascomycota</taxon>
        <taxon>Pezizomycotina</taxon>
        <taxon>Sordariomycetes</taxon>
        <taxon>Xylariomycetidae</taxon>
        <taxon>Xylariales</taxon>
        <taxon>Diatrypaceae</taxon>
        <taxon>Diatrype</taxon>
    </lineage>
</organism>
<proteinExistence type="inferred from homology"/>
<evidence type="ECO:0000256" key="6">
    <source>
        <dbReference type="ARBA" id="ARBA00023015"/>
    </source>
</evidence>
<evidence type="ECO:0000313" key="13">
    <source>
        <dbReference type="Proteomes" id="UP001320420"/>
    </source>
</evidence>
<dbReference type="GO" id="GO:0008270">
    <property type="term" value="F:zinc ion binding"/>
    <property type="evidence" value="ECO:0007669"/>
    <property type="project" value="UniProtKB-KW"/>
</dbReference>
<dbReference type="FunFam" id="1.10.472.10:FF:000002">
    <property type="entry name" value="Transcription factor IIIB 90 kDa subunit"/>
    <property type="match status" value="1"/>
</dbReference>
<dbReference type="Pfam" id="PF00382">
    <property type="entry name" value="TFIIB"/>
    <property type="match status" value="2"/>
</dbReference>
<feature type="compositionally biased region" description="Pro residues" evidence="10">
    <location>
        <begin position="399"/>
        <end position="409"/>
    </location>
</feature>
<dbReference type="Gene3D" id="1.20.5.650">
    <property type="entry name" value="Single helix bin"/>
    <property type="match status" value="1"/>
</dbReference>
<comment type="similarity">
    <text evidence="2">Belongs to the TFIIB family.</text>
</comment>
<feature type="region of interest" description="Disordered" evidence="10">
    <location>
        <begin position="480"/>
        <end position="515"/>
    </location>
</feature>
<comment type="subcellular location">
    <subcellularLocation>
        <location evidence="1">Nucleus</location>
    </subcellularLocation>
</comment>
<keyword evidence="6" id="KW-0805">Transcription regulation</keyword>
<feature type="region of interest" description="Disordered" evidence="10">
    <location>
        <begin position="610"/>
        <end position="778"/>
    </location>
</feature>
<reference evidence="12 13" key="1">
    <citation type="submission" date="2024-02" db="EMBL/GenBank/DDBJ databases">
        <title>De novo assembly and annotation of 12 fungi associated with fruit tree decline syndrome in Ontario, Canada.</title>
        <authorList>
            <person name="Sulman M."/>
            <person name="Ellouze W."/>
            <person name="Ilyukhin E."/>
        </authorList>
    </citation>
    <scope>NUCLEOTIDE SEQUENCE [LARGE SCALE GENOMIC DNA]</scope>
    <source>
        <strain evidence="12 13">M11/M66-122</strain>
    </source>
</reference>
<keyword evidence="4" id="KW-0863">Zinc-finger</keyword>
<dbReference type="PANTHER" id="PTHR11618">
    <property type="entry name" value="TRANSCRIPTION INITIATION FACTOR IIB-RELATED"/>
    <property type="match status" value="1"/>
</dbReference>
<evidence type="ECO:0000259" key="11">
    <source>
        <dbReference type="SMART" id="SM00385"/>
    </source>
</evidence>
<comment type="caution">
    <text evidence="12">The sequence shown here is derived from an EMBL/GenBank/DDBJ whole genome shotgun (WGS) entry which is preliminary data.</text>
</comment>
<feature type="compositionally biased region" description="Low complexity" evidence="10">
    <location>
        <begin position="722"/>
        <end position="736"/>
    </location>
</feature>
<evidence type="ECO:0000256" key="4">
    <source>
        <dbReference type="ARBA" id="ARBA00022771"/>
    </source>
</evidence>
<evidence type="ECO:0000313" key="12">
    <source>
        <dbReference type="EMBL" id="KAK7740421.1"/>
    </source>
</evidence>
<feature type="region of interest" description="Disordered" evidence="10">
    <location>
        <begin position="357"/>
        <end position="418"/>
    </location>
</feature>
<dbReference type="GO" id="GO:0070897">
    <property type="term" value="P:transcription preinitiation complex assembly"/>
    <property type="evidence" value="ECO:0007669"/>
    <property type="project" value="InterPro"/>
</dbReference>
<dbReference type="SMART" id="SM00385">
    <property type="entry name" value="CYCLIN"/>
    <property type="match status" value="2"/>
</dbReference>
<dbReference type="EMBL" id="JAKJXP020000171">
    <property type="protein sequence ID" value="KAK7740421.1"/>
    <property type="molecule type" value="Genomic_DNA"/>
</dbReference>
<evidence type="ECO:0000256" key="5">
    <source>
        <dbReference type="ARBA" id="ARBA00022833"/>
    </source>
</evidence>
<feature type="domain" description="Cyclin-like" evidence="11">
    <location>
        <begin position="146"/>
        <end position="232"/>
    </location>
</feature>
<evidence type="ECO:0000256" key="1">
    <source>
        <dbReference type="ARBA" id="ARBA00004123"/>
    </source>
</evidence>
<keyword evidence="13" id="KW-1185">Reference proteome</keyword>
<keyword evidence="9" id="KW-0539">Nucleus</keyword>
<evidence type="ECO:0000256" key="2">
    <source>
        <dbReference type="ARBA" id="ARBA00010857"/>
    </source>
</evidence>
<keyword evidence="8" id="KW-0804">Transcription</keyword>
<dbReference type="AlphaFoldDB" id="A0AAN9U7K3"/>
<dbReference type="InterPro" id="IPR011665">
    <property type="entry name" value="BRF1_TBP-bd_dom"/>
</dbReference>